<dbReference type="GO" id="GO:0046872">
    <property type="term" value="F:metal ion binding"/>
    <property type="evidence" value="ECO:0007669"/>
    <property type="project" value="UniProtKB-KW"/>
</dbReference>
<dbReference type="NCBIfam" id="TIGR03156">
    <property type="entry name" value="GTP_HflX"/>
    <property type="match status" value="1"/>
</dbReference>
<dbReference type="InterPro" id="IPR030394">
    <property type="entry name" value="G_HFLX_dom"/>
</dbReference>
<dbReference type="InterPro" id="IPR032305">
    <property type="entry name" value="GTP-bd_M"/>
</dbReference>
<dbReference type="CDD" id="cd01878">
    <property type="entry name" value="HflX"/>
    <property type="match status" value="1"/>
</dbReference>
<evidence type="ECO:0000256" key="3">
    <source>
        <dbReference type="ARBA" id="ARBA00022723"/>
    </source>
</evidence>
<dbReference type="GO" id="GO:0005737">
    <property type="term" value="C:cytoplasm"/>
    <property type="evidence" value="ECO:0007669"/>
    <property type="project" value="UniProtKB-SubCell"/>
</dbReference>
<dbReference type="PANTHER" id="PTHR10229:SF0">
    <property type="entry name" value="GTP-BINDING PROTEIN 6-RELATED"/>
    <property type="match status" value="1"/>
</dbReference>
<dbReference type="SUPFAM" id="SSF52540">
    <property type="entry name" value="P-loop containing nucleoside triphosphate hydrolases"/>
    <property type="match status" value="1"/>
</dbReference>
<protein>
    <submittedName>
        <fullName evidence="8">GTP-binding protein HflX</fullName>
    </submittedName>
</protein>
<dbReference type="InterPro" id="IPR006073">
    <property type="entry name" value="GTP-bd"/>
</dbReference>
<dbReference type="PANTHER" id="PTHR10229">
    <property type="entry name" value="GTP-BINDING PROTEIN HFLX"/>
    <property type="match status" value="1"/>
</dbReference>
<dbReference type="FunFam" id="3.40.50.300:FF:000173">
    <property type="entry name" value="GTPase HflX"/>
    <property type="match status" value="1"/>
</dbReference>
<keyword evidence="5" id="KW-0460">Magnesium</keyword>
<dbReference type="InterPro" id="IPR042108">
    <property type="entry name" value="GTPase_HflX_N_sf"/>
</dbReference>
<keyword evidence="3" id="KW-0479">Metal-binding</keyword>
<evidence type="ECO:0000256" key="2">
    <source>
        <dbReference type="ARBA" id="ARBA00022490"/>
    </source>
</evidence>
<name>A0A061R1L2_9CHLO</name>
<comment type="subcellular location">
    <subcellularLocation>
        <location evidence="1">Cytoplasm</location>
    </subcellularLocation>
</comment>
<dbReference type="HAMAP" id="MF_00900">
    <property type="entry name" value="GTPase_HflX"/>
    <property type="match status" value="1"/>
</dbReference>
<keyword evidence="2" id="KW-0963">Cytoplasm</keyword>
<dbReference type="Gene3D" id="3.40.50.300">
    <property type="entry name" value="P-loop containing nucleotide triphosphate hydrolases"/>
    <property type="match status" value="1"/>
</dbReference>
<dbReference type="InterPro" id="IPR025121">
    <property type="entry name" value="GTPase_HflX_N"/>
</dbReference>
<dbReference type="Pfam" id="PF01926">
    <property type="entry name" value="MMR_HSR1"/>
    <property type="match status" value="1"/>
</dbReference>
<dbReference type="Gene3D" id="3.40.50.11060">
    <property type="entry name" value="GTPase HflX, N-terminal domain"/>
    <property type="match status" value="1"/>
</dbReference>
<sequence length="529" mass="58962">MHHSRSCFSSNALPSELLAVRGWFGRKVGAYVWRRPCFLRNSFENSKNCRRLDIRAPSLDWNSWTDAPRTSDTESFDASLLQSFSKDEEDELELTQGFLQFVEKAIVVGVGPKIPPKDRSGFALEDSLTELERLADTAGLEVVGRVSQMLPEPNPRTYLGSGKILELSDMCHALGATTILCDDELSPRQQRNLEKALGGRVRVGDRTALILDVFSQRAATREGKLQVELAKVQYEFPRLTRMWTHLERQSGGGQLKGMGEKQIEVDKRLLRKRMVALQKDIDDISESRAVYRRRRREAGLPVVALVGYTNAGKSTLLNRIADANTLAEDKLFATLDPMTRRLEIGQGKEVLLTDTVGFIQKLPTQLVAAFRATLEEINEASILMHVVDVSDANASVQSETVYQVLEELGAQDIPMLTVWNKVDAAADPEAVARVAAGRRHTACVSAATGAGIEGLLAVIEEMVEETMVPMRMLVPYSRGELMGELYRRGMVNQEEFHSDGVLVQASVPHSLLPRCRPLETEQNFSCHER</sequence>
<dbReference type="InterPro" id="IPR045498">
    <property type="entry name" value="HflX_C"/>
</dbReference>
<dbReference type="Pfam" id="PF16360">
    <property type="entry name" value="GTP-bdg_M"/>
    <property type="match status" value="1"/>
</dbReference>
<dbReference type="InterPro" id="IPR016496">
    <property type="entry name" value="GTPase_HflX"/>
</dbReference>
<evidence type="ECO:0000256" key="5">
    <source>
        <dbReference type="ARBA" id="ARBA00022842"/>
    </source>
</evidence>
<dbReference type="Gene3D" id="6.10.250.2860">
    <property type="match status" value="1"/>
</dbReference>
<evidence type="ECO:0000259" key="7">
    <source>
        <dbReference type="PROSITE" id="PS51705"/>
    </source>
</evidence>
<dbReference type="FunFam" id="3.40.50.11060:FF:000001">
    <property type="entry name" value="GTPase HflX"/>
    <property type="match status" value="1"/>
</dbReference>
<dbReference type="EMBL" id="GBEZ01019798">
    <property type="protein sequence ID" value="JAC66807.1"/>
    <property type="molecule type" value="Transcribed_RNA"/>
</dbReference>
<keyword evidence="4" id="KW-0547">Nucleotide-binding</keyword>
<feature type="domain" description="Hflx-type G" evidence="7">
    <location>
        <begin position="301"/>
        <end position="467"/>
    </location>
</feature>
<evidence type="ECO:0000256" key="1">
    <source>
        <dbReference type="ARBA" id="ARBA00004496"/>
    </source>
</evidence>
<evidence type="ECO:0000256" key="6">
    <source>
        <dbReference type="ARBA" id="ARBA00023134"/>
    </source>
</evidence>
<reference evidence="8" key="1">
    <citation type="submission" date="2014-05" db="EMBL/GenBank/DDBJ databases">
        <title>The transcriptome of the halophilic microalga Tetraselmis sp. GSL018 isolated from the Great Salt Lake, Utah.</title>
        <authorList>
            <person name="Jinkerson R.E."/>
            <person name="D'Adamo S."/>
            <person name="Posewitz M.C."/>
        </authorList>
    </citation>
    <scope>NUCLEOTIDE SEQUENCE</scope>
    <source>
        <strain evidence="8">GSL018</strain>
    </source>
</reference>
<dbReference type="PROSITE" id="PS51705">
    <property type="entry name" value="G_HFLX"/>
    <property type="match status" value="1"/>
</dbReference>
<dbReference type="AlphaFoldDB" id="A0A061R1L2"/>
<gene>
    <name evidence="8" type="primary">HFLX</name>
    <name evidence="8" type="ORF">TSPGSL018_12752</name>
</gene>
<dbReference type="Pfam" id="PF13167">
    <property type="entry name" value="GTP-bdg_N"/>
    <property type="match status" value="1"/>
</dbReference>
<proteinExistence type="inferred from homology"/>
<dbReference type="GO" id="GO:0005525">
    <property type="term" value="F:GTP binding"/>
    <property type="evidence" value="ECO:0007669"/>
    <property type="project" value="UniProtKB-KW"/>
</dbReference>
<dbReference type="PRINTS" id="PR00326">
    <property type="entry name" value="GTP1OBG"/>
</dbReference>
<organism evidence="8">
    <name type="scientific">Tetraselmis sp. GSL018</name>
    <dbReference type="NCBI Taxonomy" id="582737"/>
    <lineage>
        <taxon>Eukaryota</taxon>
        <taxon>Viridiplantae</taxon>
        <taxon>Chlorophyta</taxon>
        <taxon>core chlorophytes</taxon>
        <taxon>Chlorodendrophyceae</taxon>
        <taxon>Chlorodendrales</taxon>
        <taxon>Chlorodendraceae</taxon>
        <taxon>Tetraselmis</taxon>
    </lineage>
</organism>
<accession>A0A061R1L2</accession>
<dbReference type="GO" id="GO:0043022">
    <property type="term" value="F:ribosome binding"/>
    <property type="evidence" value="ECO:0007669"/>
    <property type="project" value="TreeGrafter"/>
</dbReference>
<evidence type="ECO:0000256" key="4">
    <source>
        <dbReference type="ARBA" id="ARBA00022741"/>
    </source>
</evidence>
<evidence type="ECO:0000313" key="8">
    <source>
        <dbReference type="EMBL" id="JAC66807.1"/>
    </source>
</evidence>
<keyword evidence="6" id="KW-0342">GTP-binding</keyword>
<dbReference type="Pfam" id="PF19275">
    <property type="entry name" value="HflX_C"/>
    <property type="match status" value="1"/>
</dbReference>
<dbReference type="InterPro" id="IPR027417">
    <property type="entry name" value="P-loop_NTPase"/>
</dbReference>